<feature type="domain" description="Tyr recombinase" evidence="6">
    <location>
        <begin position="204"/>
        <end position="372"/>
    </location>
</feature>
<evidence type="ECO:0000256" key="3">
    <source>
        <dbReference type="ARBA" id="ARBA00023125"/>
    </source>
</evidence>
<dbReference type="PANTHER" id="PTHR30629:SF6">
    <property type="entry name" value="PROPHAGE INTEGRASE INTA-RELATED"/>
    <property type="match status" value="1"/>
</dbReference>
<reference evidence="7 8" key="1">
    <citation type="submission" date="2017-02" db="EMBL/GenBank/DDBJ databases">
        <title>Pseudoalteromonas ulvae TC14 Genome.</title>
        <authorList>
            <person name="Molmeret M."/>
        </authorList>
    </citation>
    <scope>NUCLEOTIDE SEQUENCE [LARGE SCALE GENOMIC DNA]</scope>
    <source>
        <strain evidence="7">TC14</strain>
    </source>
</reference>
<evidence type="ECO:0000256" key="4">
    <source>
        <dbReference type="ARBA" id="ARBA00023172"/>
    </source>
</evidence>
<proteinExistence type="inferred from homology"/>
<dbReference type="AlphaFoldDB" id="A0A244CUF4"/>
<comment type="similarity">
    <text evidence="1">Belongs to the 'phage' integrase family.</text>
</comment>
<dbReference type="InterPro" id="IPR010998">
    <property type="entry name" value="Integrase_recombinase_N"/>
</dbReference>
<dbReference type="Proteomes" id="UP000194841">
    <property type="component" value="Unassembled WGS sequence"/>
</dbReference>
<sequence>MSTFYDRFNDRNVKRFLDKQVARDFKDVRYSNLLLRARQCRDKASVFLRVFVGGKERWQKLGNWPDVKCADVVKALPAKTLAVRDEVVQQLGLCETFGAVFDRYLMRLDRDVTLSDKRREGLRSIIKCQLAPRLADVRLAGLSAGEFDSVFVLPLINAVSAAYVHTVWAALKSVMGRALKLGWVDVDPLSGWSLSDFAVVGLTHKPCAMTESRLLGVFSQLGAFGVQTLMLFSLMLLFGLRIGETRQLKWSMVGDDFIDLPGAITKTGEPLRLPLSVEVRALFLAYRDYAKGAFLFGAGNGRALSAQDASRLIRDLSGGEWSAHDLRKFARSMWLDRGGDYFVCELLLNHKLKKLDKTYIHAHAEKQKGAVLSDYHGYVFGLGLSGVLTETLPRYYFLLLKLKAA</sequence>
<comment type="caution">
    <text evidence="7">The sequence shown here is derived from an EMBL/GenBank/DDBJ whole genome shotgun (WGS) entry which is preliminary data.</text>
</comment>
<dbReference type="EMBL" id="MWPV01000001">
    <property type="protein sequence ID" value="OUL59243.1"/>
    <property type="molecule type" value="Genomic_DNA"/>
</dbReference>
<keyword evidence="8" id="KW-1185">Reference proteome</keyword>
<keyword evidence="3" id="KW-0238">DNA-binding</keyword>
<keyword evidence="2" id="KW-0229">DNA integration</keyword>
<dbReference type="Pfam" id="PF00589">
    <property type="entry name" value="Phage_integrase"/>
    <property type="match status" value="1"/>
</dbReference>
<keyword evidence="5" id="KW-1133">Transmembrane helix</keyword>
<dbReference type="SUPFAM" id="SSF56349">
    <property type="entry name" value="DNA breaking-rejoining enzymes"/>
    <property type="match status" value="1"/>
</dbReference>
<evidence type="ECO:0000313" key="8">
    <source>
        <dbReference type="Proteomes" id="UP000194841"/>
    </source>
</evidence>
<evidence type="ECO:0000256" key="1">
    <source>
        <dbReference type="ARBA" id="ARBA00008857"/>
    </source>
</evidence>
<evidence type="ECO:0000313" key="7">
    <source>
        <dbReference type="EMBL" id="OUL59243.1"/>
    </source>
</evidence>
<evidence type="ECO:0000256" key="5">
    <source>
        <dbReference type="SAM" id="Phobius"/>
    </source>
</evidence>
<dbReference type="GO" id="GO:0015074">
    <property type="term" value="P:DNA integration"/>
    <property type="evidence" value="ECO:0007669"/>
    <property type="project" value="UniProtKB-KW"/>
</dbReference>
<dbReference type="InterPro" id="IPR013762">
    <property type="entry name" value="Integrase-like_cat_sf"/>
</dbReference>
<dbReference type="InterPro" id="IPR050808">
    <property type="entry name" value="Phage_Integrase"/>
</dbReference>
<dbReference type="PANTHER" id="PTHR30629">
    <property type="entry name" value="PROPHAGE INTEGRASE"/>
    <property type="match status" value="1"/>
</dbReference>
<dbReference type="RefSeq" id="WP_086742636.1">
    <property type="nucleotide sequence ID" value="NZ_MWPV01000001.1"/>
</dbReference>
<accession>A0A244CUF4</accession>
<dbReference type="GO" id="GO:0006310">
    <property type="term" value="P:DNA recombination"/>
    <property type="evidence" value="ECO:0007669"/>
    <property type="project" value="UniProtKB-KW"/>
</dbReference>
<dbReference type="Gene3D" id="1.10.443.10">
    <property type="entry name" value="Intergrase catalytic core"/>
    <property type="match status" value="1"/>
</dbReference>
<dbReference type="Gene3D" id="1.10.150.130">
    <property type="match status" value="1"/>
</dbReference>
<dbReference type="GO" id="GO:0003677">
    <property type="term" value="F:DNA binding"/>
    <property type="evidence" value="ECO:0007669"/>
    <property type="project" value="UniProtKB-KW"/>
</dbReference>
<protein>
    <recommendedName>
        <fullName evidence="6">Tyr recombinase domain-containing protein</fullName>
    </recommendedName>
</protein>
<keyword evidence="4" id="KW-0233">DNA recombination</keyword>
<keyword evidence="5" id="KW-0812">Transmembrane</keyword>
<evidence type="ECO:0000256" key="2">
    <source>
        <dbReference type="ARBA" id="ARBA00022908"/>
    </source>
</evidence>
<dbReference type="PROSITE" id="PS51898">
    <property type="entry name" value="TYR_RECOMBINASE"/>
    <property type="match status" value="1"/>
</dbReference>
<dbReference type="OrthoDB" id="9795573at2"/>
<evidence type="ECO:0000259" key="6">
    <source>
        <dbReference type="PROSITE" id="PS51898"/>
    </source>
</evidence>
<keyword evidence="5" id="KW-0472">Membrane</keyword>
<dbReference type="InterPro" id="IPR002104">
    <property type="entry name" value="Integrase_catalytic"/>
</dbReference>
<feature type="transmembrane region" description="Helical" evidence="5">
    <location>
        <begin position="214"/>
        <end position="240"/>
    </location>
</feature>
<gene>
    <name evidence="7" type="ORF">B1199_02960</name>
</gene>
<organism evidence="7 8">
    <name type="scientific">Pseudoalteromonas ulvae</name>
    <dbReference type="NCBI Taxonomy" id="107327"/>
    <lineage>
        <taxon>Bacteria</taxon>
        <taxon>Pseudomonadati</taxon>
        <taxon>Pseudomonadota</taxon>
        <taxon>Gammaproteobacteria</taxon>
        <taxon>Alteromonadales</taxon>
        <taxon>Pseudoalteromonadaceae</taxon>
        <taxon>Pseudoalteromonas</taxon>
    </lineage>
</organism>
<name>A0A244CUF4_PSEDV</name>
<dbReference type="InterPro" id="IPR011010">
    <property type="entry name" value="DNA_brk_join_enz"/>
</dbReference>